<keyword evidence="4" id="KW-1003">Cell membrane</keyword>
<dbReference type="Gene3D" id="3.30.565.10">
    <property type="entry name" value="Histidine kinase-like ATPase, C-terminal domain"/>
    <property type="match status" value="1"/>
</dbReference>
<keyword evidence="9 16" id="KW-0418">Kinase</keyword>
<evidence type="ECO:0000256" key="11">
    <source>
        <dbReference type="ARBA" id="ARBA00022989"/>
    </source>
</evidence>
<reference evidence="17" key="1">
    <citation type="submission" date="2011-12" db="EMBL/GenBank/DDBJ databases">
        <title>Complete sequence of Clostridium clariflavum DSM 19732.</title>
        <authorList>
            <consortium name="US DOE Joint Genome Institute"/>
            <person name="Lucas S."/>
            <person name="Han J."/>
            <person name="Lapidus A."/>
            <person name="Cheng J.-F."/>
            <person name="Goodwin L."/>
            <person name="Pitluck S."/>
            <person name="Peters L."/>
            <person name="Teshima H."/>
            <person name="Detter J.C."/>
            <person name="Han C."/>
            <person name="Tapia R."/>
            <person name="Land M."/>
            <person name="Hauser L."/>
            <person name="Kyrpides N."/>
            <person name="Ivanova N."/>
            <person name="Pagani I."/>
            <person name="Kitzmiller T."/>
            <person name="Lynd L."/>
            <person name="Izquierdo J."/>
            <person name="Woyke T."/>
        </authorList>
    </citation>
    <scope>NUCLEOTIDE SEQUENCE [LARGE SCALE GENOMIC DNA]</scope>
    <source>
        <strain evidence="17">DSM 19732 / NBRC 101661 / EBR45</strain>
    </source>
</reference>
<dbReference type="SUPFAM" id="SSF47384">
    <property type="entry name" value="Homodimeric domain of signal transducing histidine kinase"/>
    <property type="match status" value="1"/>
</dbReference>
<protein>
    <recommendedName>
        <fullName evidence="3">histidine kinase</fullName>
        <ecNumber evidence="3">2.7.13.3</ecNumber>
    </recommendedName>
</protein>
<dbReference type="InterPro" id="IPR036097">
    <property type="entry name" value="HisK_dim/P_sf"/>
</dbReference>
<keyword evidence="5" id="KW-0597">Phosphoprotein</keyword>
<evidence type="ECO:0000256" key="7">
    <source>
        <dbReference type="ARBA" id="ARBA00022692"/>
    </source>
</evidence>
<dbReference type="GO" id="GO:0005886">
    <property type="term" value="C:plasma membrane"/>
    <property type="evidence" value="ECO:0007669"/>
    <property type="project" value="UniProtKB-SubCell"/>
</dbReference>
<evidence type="ECO:0000256" key="10">
    <source>
        <dbReference type="ARBA" id="ARBA00022840"/>
    </source>
</evidence>
<keyword evidence="13 14" id="KW-0472">Membrane</keyword>
<keyword evidence="8" id="KW-0547">Nucleotide-binding</keyword>
<dbReference type="RefSeq" id="WP_014256205.1">
    <property type="nucleotide sequence ID" value="NC_016627.1"/>
</dbReference>
<dbReference type="Pfam" id="PF02518">
    <property type="entry name" value="HATPase_c"/>
    <property type="match status" value="1"/>
</dbReference>
<dbReference type="OrthoDB" id="9786919at2"/>
<dbReference type="PRINTS" id="PR00344">
    <property type="entry name" value="BCTRLSENSOR"/>
</dbReference>
<feature type="transmembrane region" description="Helical" evidence="14">
    <location>
        <begin position="168"/>
        <end position="189"/>
    </location>
</feature>
<evidence type="ECO:0000256" key="9">
    <source>
        <dbReference type="ARBA" id="ARBA00022777"/>
    </source>
</evidence>
<gene>
    <name evidence="16" type="ordered locus">Clocl_3135</name>
</gene>
<name>G8LVM6_ACECE</name>
<feature type="domain" description="Histidine kinase" evidence="15">
    <location>
        <begin position="269"/>
        <end position="484"/>
    </location>
</feature>
<dbReference type="STRING" id="720554.Clocl_3135"/>
<keyword evidence="17" id="KW-1185">Reference proteome</keyword>
<dbReference type="CDD" id="cd00082">
    <property type="entry name" value="HisKA"/>
    <property type="match status" value="1"/>
</dbReference>
<dbReference type="Proteomes" id="UP000005435">
    <property type="component" value="Chromosome"/>
</dbReference>
<sequence precursor="true">MRISIKIKHSIFLALLLSLTVFALSILVLKGVKNEHVMQYEEILASYGKTANLYINERYFSKGLDSYKQFLEENGKELADYINRLINRPVIIYDIDGNIVGSTLPAKSETETSGAISYALEGKIAYMVEGNLLYYFTPLIIRNEQAGVIQISYSLKQYEDYYNKIRHIFIVVGTAVLIFGFIVAVMYFNSFSNGILKLKNYSDIIKNGNYQIPVLKRRDELGELSEGIYYMSCRIRDNIENMRQEERKLKLAVEKLSKLEKEQKRFIGNITHEFKTPLTSIKAYLDLISMYPEDANLLEQAREVIGKETLRLESMVDKVLHLSALEKYDFELNKEKVEISELIETICSNMKGRMEKLGIRLEMQLEKAYVLADRESMNHILVNVLDNAIKYNTDQGRIFVRCFKQGDNVHIEVENTGGYIPEEERKKIFEPFYRLDKNRSRQTGGTGLGLALVKELVIKQGGTIEVKDSDKVKTTFLIVFPLDENTCTRDENGNII</sequence>
<dbReference type="GO" id="GO:0005524">
    <property type="term" value="F:ATP binding"/>
    <property type="evidence" value="ECO:0007669"/>
    <property type="project" value="UniProtKB-KW"/>
</dbReference>
<dbReference type="GO" id="GO:0000155">
    <property type="term" value="F:phosphorelay sensor kinase activity"/>
    <property type="evidence" value="ECO:0007669"/>
    <property type="project" value="InterPro"/>
</dbReference>
<evidence type="ECO:0000256" key="5">
    <source>
        <dbReference type="ARBA" id="ARBA00022553"/>
    </source>
</evidence>
<dbReference type="PANTHER" id="PTHR45528:SF1">
    <property type="entry name" value="SENSOR HISTIDINE KINASE CPXA"/>
    <property type="match status" value="1"/>
</dbReference>
<evidence type="ECO:0000256" key="1">
    <source>
        <dbReference type="ARBA" id="ARBA00000085"/>
    </source>
</evidence>
<dbReference type="SMART" id="SM00387">
    <property type="entry name" value="HATPase_c"/>
    <property type="match status" value="1"/>
</dbReference>
<keyword evidence="12" id="KW-0902">Two-component regulatory system</keyword>
<evidence type="ECO:0000313" key="16">
    <source>
        <dbReference type="EMBL" id="AEV69662.1"/>
    </source>
</evidence>
<dbReference type="InterPro" id="IPR050398">
    <property type="entry name" value="HssS/ArlS-like"/>
</dbReference>
<dbReference type="Gene3D" id="6.10.340.10">
    <property type="match status" value="1"/>
</dbReference>
<dbReference type="PROSITE" id="PS50109">
    <property type="entry name" value="HIS_KIN"/>
    <property type="match status" value="1"/>
</dbReference>
<evidence type="ECO:0000256" key="3">
    <source>
        <dbReference type="ARBA" id="ARBA00012438"/>
    </source>
</evidence>
<dbReference type="SUPFAM" id="SSF55874">
    <property type="entry name" value="ATPase domain of HSP90 chaperone/DNA topoisomerase II/histidine kinase"/>
    <property type="match status" value="1"/>
</dbReference>
<dbReference type="InterPro" id="IPR004358">
    <property type="entry name" value="Sig_transdc_His_kin-like_C"/>
</dbReference>
<evidence type="ECO:0000256" key="14">
    <source>
        <dbReference type="SAM" id="Phobius"/>
    </source>
</evidence>
<comment type="catalytic activity">
    <reaction evidence="1">
        <text>ATP + protein L-histidine = ADP + protein N-phospho-L-histidine.</text>
        <dbReference type="EC" id="2.7.13.3"/>
    </reaction>
</comment>
<dbReference type="EC" id="2.7.13.3" evidence="3"/>
<dbReference type="Gene3D" id="1.10.287.130">
    <property type="match status" value="1"/>
</dbReference>
<evidence type="ECO:0000259" key="15">
    <source>
        <dbReference type="PROSITE" id="PS50109"/>
    </source>
</evidence>
<evidence type="ECO:0000313" key="17">
    <source>
        <dbReference type="Proteomes" id="UP000005435"/>
    </source>
</evidence>
<dbReference type="InterPro" id="IPR036890">
    <property type="entry name" value="HATPase_C_sf"/>
</dbReference>
<evidence type="ECO:0000256" key="12">
    <source>
        <dbReference type="ARBA" id="ARBA00023012"/>
    </source>
</evidence>
<comment type="subcellular location">
    <subcellularLocation>
        <location evidence="2">Cell membrane</location>
        <topology evidence="2">Multi-pass membrane protein</topology>
    </subcellularLocation>
</comment>
<dbReference type="AlphaFoldDB" id="G8LVM6"/>
<keyword evidence="11 14" id="KW-1133">Transmembrane helix</keyword>
<dbReference type="EMBL" id="CP003065">
    <property type="protein sequence ID" value="AEV69662.1"/>
    <property type="molecule type" value="Genomic_DNA"/>
</dbReference>
<dbReference type="InterPro" id="IPR003594">
    <property type="entry name" value="HATPase_dom"/>
</dbReference>
<keyword evidence="10" id="KW-0067">ATP-binding</keyword>
<keyword evidence="7 14" id="KW-0812">Transmembrane</keyword>
<keyword evidence="6" id="KW-0808">Transferase</keyword>
<evidence type="ECO:0000256" key="8">
    <source>
        <dbReference type="ARBA" id="ARBA00022741"/>
    </source>
</evidence>
<dbReference type="CDD" id="cd00075">
    <property type="entry name" value="HATPase"/>
    <property type="match status" value="1"/>
</dbReference>
<proteinExistence type="predicted"/>
<dbReference type="HOGENOM" id="CLU_000445_89_6_9"/>
<dbReference type="InterPro" id="IPR005467">
    <property type="entry name" value="His_kinase_dom"/>
</dbReference>
<dbReference type="PANTHER" id="PTHR45528">
    <property type="entry name" value="SENSOR HISTIDINE KINASE CPXA"/>
    <property type="match status" value="1"/>
</dbReference>
<dbReference type="SMART" id="SM00388">
    <property type="entry name" value="HisKA"/>
    <property type="match status" value="1"/>
</dbReference>
<dbReference type="KEGG" id="ccl:Clocl_3135"/>
<organism evidence="16 17">
    <name type="scientific">Acetivibrio clariflavus (strain DSM 19732 / NBRC 101661 / EBR45)</name>
    <name type="common">Clostridium clariflavum</name>
    <dbReference type="NCBI Taxonomy" id="720554"/>
    <lineage>
        <taxon>Bacteria</taxon>
        <taxon>Bacillati</taxon>
        <taxon>Bacillota</taxon>
        <taxon>Clostridia</taxon>
        <taxon>Eubacteriales</taxon>
        <taxon>Oscillospiraceae</taxon>
        <taxon>Acetivibrio</taxon>
    </lineage>
</organism>
<dbReference type="FunFam" id="1.10.287.130:FF:000001">
    <property type="entry name" value="Two-component sensor histidine kinase"/>
    <property type="match status" value="1"/>
</dbReference>
<evidence type="ECO:0000256" key="2">
    <source>
        <dbReference type="ARBA" id="ARBA00004651"/>
    </source>
</evidence>
<evidence type="ECO:0000256" key="6">
    <source>
        <dbReference type="ARBA" id="ARBA00022679"/>
    </source>
</evidence>
<accession>G8LVM6</accession>
<dbReference type="Pfam" id="PF00512">
    <property type="entry name" value="HisKA"/>
    <property type="match status" value="1"/>
</dbReference>
<dbReference type="InterPro" id="IPR003661">
    <property type="entry name" value="HisK_dim/P_dom"/>
</dbReference>
<evidence type="ECO:0000256" key="4">
    <source>
        <dbReference type="ARBA" id="ARBA00022475"/>
    </source>
</evidence>
<reference evidence="16 17" key="2">
    <citation type="journal article" date="2012" name="Stand. Genomic Sci.">
        <title>Complete Genome Sequence of Clostridium clariflavum DSM 19732.</title>
        <authorList>
            <person name="Izquierdo J.A."/>
            <person name="Goodwin L."/>
            <person name="Davenport K.W."/>
            <person name="Teshima H."/>
            <person name="Bruce D."/>
            <person name="Detter C."/>
            <person name="Tapia R."/>
            <person name="Han S."/>
            <person name="Land M."/>
            <person name="Hauser L."/>
            <person name="Jeffries C.D."/>
            <person name="Han J."/>
            <person name="Pitluck S."/>
            <person name="Nolan M."/>
            <person name="Chen A."/>
            <person name="Huntemann M."/>
            <person name="Mavromatis K."/>
            <person name="Mikhailova N."/>
            <person name="Liolios K."/>
            <person name="Woyke T."/>
            <person name="Lynd L.R."/>
        </authorList>
    </citation>
    <scope>NUCLEOTIDE SEQUENCE [LARGE SCALE GENOMIC DNA]</scope>
    <source>
        <strain evidence="17">DSM 19732 / NBRC 101661 / EBR45</strain>
    </source>
</reference>
<dbReference type="eggNOG" id="COG5002">
    <property type="taxonomic scope" value="Bacteria"/>
</dbReference>
<dbReference type="FunFam" id="3.30.565.10:FF:000006">
    <property type="entry name" value="Sensor histidine kinase WalK"/>
    <property type="match status" value="1"/>
</dbReference>
<evidence type="ECO:0000256" key="13">
    <source>
        <dbReference type="ARBA" id="ARBA00023136"/>
    </source>
</evidence>